<dbReference type="Proteomes" id="UP000187406">
    <property type="component" value="Unassembled WGS sequence"/>
</dbReference>
<dbReference type="EMBL" id="BDDD01000070">
    <property type="protein sequence ID" value="GAV58486.1"/>
    <property type="molecule type" value="Genomic_DNA"/>
</dbReference>
<protein>
    <submittedName>
        <fullName evidence="1">Uncharacterized protein</fullName>
    </submittedName>
</protein>
<evidence type="ECO:0000313" key="2">
    <source>
        <dbReference type="Proteomes" id="UP000187406"/>
    </source>
</evidence>
<keyword evidence="2" id="KW-1185">Reference proteome</keyword>
<name>A0A1Q3ARV7_CEPFO</name>
<comment type="caution">
    <text evidence="1">The sequence shown here is derived from an EMBL/GenBank/DDBJ whole genome shotgun (WGS) entry which is preliminary data.</text>
</comment>
<evidence type="ECO:0000313" key="1">
    <source>
        <dbReference type="EMBL" id="GAV58486.1"/>
    </source>
</evidence>
<dbReference type="PANTHER" id="PTHR33240">
    <property type="entry name" value="OS08G0508500 PROTEIN"/>
    <property type="match status" value="1"/>
</dbReference>
<organism evidence="1 2">
    <name type="scientific">Cephalotus follicularis</name>
    <name type="common">Albany pitcher plant</name>
    <dbReference type="NCBI Taxonomy" id="3775"/>
    <lineage>
        <taxon>Eukaryota</taxon>
        <taxon>Viridiplantae</taxon>
        <taxon>Streptophyta</taxon>
        <taxon>Embryophyta</taxon>
        <taxon>Tracheophyta</taxon>
        <taxon>Spermatophyta</taxon>
        <taxon>Magnoliopsida</taxon>
        <taxon>eudicotyledons</taxon>
        <taxon>Gunneridae</taxon>
        <taxon>Pentapetalae</taxon>
        <taxon>rosids</taxon>
        <taxon>fabids</taxon>
        <taxon>Oxalidales</taxon>
        <taxon>Cephalotaceae</taxon>
        <taxon>Cephalotus</taxon>
    </lineage>
</organism>
<accession>A0A1Q3ARV7</accession>
<dbReference type="AlphaFoldDB" id="A0A1Q3ARV7"/>
<sequence length="109" mass="12088">HSIKRVMVDNKSSADVLYLDAFTLMGLSRKELREIQSPLVSFTGEKMTPKGVMSLPMTIGEDSCQATTLVAFLVIKIPPTYNVILGRHSQTALKAVTLIQHLKMKFPTL</sequence>
<dbReference type="InParanoid" id="A0A1Q3ARV7"/>
<gene>
    <name evidence="1" type="ORF">CFOL_v3_02019</name>
</gene>
<feature type="non-terminal residue" evidence="1">
    <location>
        <position position="1"/>
    </location>
</feature>
<reference evidence="2" key="1">
    <citation type="submission" date="2016-04" db="EMBL/GenBank/DDBJ databases">
        <title>Cephalotus genome sequencing.</title>
        <authorList>
            <person name="Fukushima K."/>
            <person name="Hasebe M."/>
            <person name="Fang X."/>
        </authorList>
    </citation>
    <scope>NUCLEOTIDE SEQUENCE [LARGE SCALE GENOMIC DNA]</scope>
    <source>
        <strain evidence="2">cv. St1</strain>
    </source>
</reference>
<dbReference type="PANTHER" id="PTHR33240:SF15">
    <property type="entry name" value="GAG-PRO-LIKE PROTEIN"/>
    <property type="match status" value="1"/>
</dbReference>
<proteinExistence type="predicted"/>
<dbReference type="OrthoDB" id="1624859at2759"/>